<dbReference type="RefSeq" id="WP_255312554.1">
    <property type="nucleotide sequence ID" value="NZ_BJNP01000001.1"/>
</dbReference>
<proteinExistence type="predicted"/>
<name>A0A4Y4AW04_9FLAO</name>
<dbReference type="Proteomes" id="UP000316775">
    <property type="component" value="Unassembled WGS sequence"/>
</dbReference>
<accession>A0A4Y4AW04</accession>
<dbReference type="STRING" id="983.SAMN05443543_103258"/>
<comment type="caution">
    <text evidence="1">The sequence shown here is derived from an EMBL/GenBank/DDBJ whole genome shotgun (WGS) entry which is preliminary data.</text>
</comment>
<evidence type="ECO:0000313" key="1">
    <source>
        <dbReference type="EMBL" id="GEC70613.1"/>
    </source>
</evidence>
<keyword evidence="2" id="KW-1185">Reference proteome</keyword>
<gene>
    <name evidence="1" type="ORF">FFL01_01520</name>
</gene>
<evidence type="ECO:0000313" key="2">
    <source>
        <dbReference type="Proteomes" id="UP000316775"/>
    </source>
</evidence>
<sequence>MSDINKDDDIYNPDFIKSVEEGREEYKRGECTTISIEDLWK</sequence>
<reference evidence="1 2" key="1">
    <citation type="submission" date="2019-06" db="EMBL/GenBank/DDBJ databases">
        <title>Whole genome shotgun sequence of Flavobacterium flevense NBRC 14960.</title>
        <authorList>
            <person name="Hosoyama A."/>
            <person name="Uohara A."/>
            <person name="Ohji S."/>
            <person name="Ichikawa N."/>
        </authorList>
    </citation>
    <scope>NUCLEOTIDE SEQUENCE [LARGE SCALE GENOMIC DNA]</scope>
    <source>
        <strain evidence="1 2">NBRC 14960</strain>
    </source>
</reference>
<dbReference type="InterPro" id="IPR020271">
    <property type="entry name" value="Uncharacterised_MJ1172"/>
</dbReference>
<organism evidence="1 2">
    <name type="scientific">Flavobacterium flevense</name>
    <dbReference type="NCBI Taxonomy" id="983"/>
    <lineage>
        <taxon>Bacteria</taxon>
        <taxon>Pseudomonadati</taxon>
        <taxon>Bacteroidota</taxon>
        <taxon>Flavobacteriia</taxon>
        <taxon>Flavobacteriales</taxon>
        <taxon>Flavobacteriaceae</taxon>
        <taxon>Flavobacterium</taxon>
    </lineage>
</organism>
<protein>
    <submittedName>
        <fullName evidence="1">Uncharacterized protein</fullName>
    </submittedName>
</protein>
<dbReference type="EMBL" id="BJNP01000001">
    <property type="protein sequence ID" value="GEC70613.1"/>
    <property type="molecule type" value="Genomic_DNA"/>
</dbReference>
<dbReference type="Pfam" id="PF10884">
    <property type="entry name" value="DUF2683"/>
    <property type="match status" value="1"/>
</dbReference>
<dbReference type="AlphaFoldDB" id="A0A4Y4AW04"/>